<feature type="chain" id="PRO_5036733476" description="LamG-like jellyroll fold domain-containing protein" evidence="4">
    <location>
        <begin position="26"/>
        <end position="1215"/>
    </location>
</feature>
<accession>A0A917P469</accession>
<keyword evidence="2" id="KW-1015">Disulfide bond</keyword>
<organism evidence="6 7">
    <name type="scientific">Streptomyces brasiliensis</name>
    <dbReference type="NCBI Taxonomy" id="1954"/>
    <lineage>
        <taxon>Bacteria</taxon>
        <taxon>Bacillati</taxon>
        <taxon>Actinomycetota</taxon>
        <taxon>Actinomycetes</taxon>
        <taxon>Kitasatosporales</taxon>
        <taxon>Streptomycetaceae</taxon>
        <taxon>Streptomyces</taxon>
    </lineage>
</organism>
<evidence type="ECO:0000256" key="2">
    <source>
        <dbReference type="ARBA" id="ARBA00023157"/>
    </source>
</evidence>
<feature type="region of interest" description="Disordered" evidence="3">
    <location>
        <begin position="1161"/>
        <end position="1181"/>
    </location>
</feature>
<dbReference type="EMBL" id="BMQA01000065">
    <property type="protein sequence ID" value="GGJ60871.1"/>
    <property type="molecule type" value="Genomic_DNA"/>
</dbReference>
<comment type="caution">
    <text evidence="6">The sequence shown here is derived from an EMBL/GenBank/DDBJ whole genome shotgun (WGS) entry which is preliminary data.</text>
</comment>
<dbReference type="InterPro" id="IPR042837">
    <property type="entry name" value="PTX3"/>
</dbReference>
<dbReference type="PANTHER" id="PTHR46943">
    <property type="entry name" value="PENTRAXIN-RELATED PROTEIN PTX3"/>
    <property type="match status" value="1"/>
</dbReference>
<reference evidence="6" key="1">
    <citation type="journal article" date="2014" name="Int. J. Syst. Evol. Microbiol.">
        <title>Complete genome sequence of Corynebacterium casei LMG S-19264T (=DSM 44701T), isolated from a smear-ripened cheese.</title>
        <authorList>
            <consortium name="US DOE Joint Genome Institute (JGI-PGF)"/>
            <person name="Walter F."/>
            <person name="Albersmeier A."/>
            <person name="Kalinowski J."/>
            <person name="Ruckert C."/>
        </authorList>
    </citation>
    <scope>NUCLEOTIDE SEQUENCE</scope>
    <source>
        <strain evidence="6">JCM 3086</strain>
    </source>
</reference>
<evidence type="ECO:0000313" key="6">
    <source>
        <dbReference type="EMBL" id="GGJ60871.1"/>
    </source>
</evidence>
<dbReference type="Pfam" id="PF13385">
    <property type="entry name" value="Laminin_G_3"/>
    <property type="match status" value="2"/>
</dbReference>
<dbReference type="RefSeq" id="WP_189316617.1">
    <property type="nucleotide sequence ID" value="NZ_BMQA01000065.1"/>
</dbReference>
<name>A0A917P469_9ACTN</name>
<feature type="signal peptide" evidence="4">
    <location>
        <begin position="1"/>
        <end position="25"/>
    </location>
</feature>
<dbReference type="InterPro" id="IPR006558">
    <property type="entry name" value="LamG-like"/>
</dbReference>
<reference evidence="6" key="2">
    <citation type="submission" date="2020-09" db="EMBL/GenBank/DDBJ databases">
        <authorList>
            <person name="Sun Q."/>
            <person name="Ohkuma M."/>
        </authorList>
    </citation>
    <scope>NUCLEOTIDE SEQUENCE</scope>
    <source>
        <strain evidence="6">JCM 3086</strain>
    </source>
</reference>
<evidence type="ECO:0000256" key="1">
    <source>
        <dbReference type="ARBA" id="ARBA00022729"/>
    </source>
</evidence>
<evidence type="ECO:0000259" key="5">
    <source>
        <dbReference type="SMART" id="SM00560"/>
    </source>
</evidence>
<feature type="region of interest" description="Disordered" evidence="3">
    <location>
        <begin position="239"/>
        <end position="270"/>
    </location>
</feature>
<protein>
    <recommendedName>
        <fullName evidence="5">LamG-like jellyroll fold domain-containing protein</fullName>
    </recommendedName>
</protein>
<evidence type="ECO:0000313" key="7">
    <source>
        <dbReference type="Proteomes" id="UP000657574"/>
    </source>
</evidence>
<feature type="compositionally biased region" description="Low complexity" evidence="3">
    <location>
        <begin position="239"/>
        <end position="257"/>
    </location>
</feature>
<keyword evidence="7" id="KW-1185">Reference proteome</keyword>
<feature type="domain" description="LamG-like jellyroll fold" evidence="5">
    <location>
        <begin position="819"/>
        <end position="976"/>
    </location>
</feature>
<dbReference type="SUPFAM" id="SSF49899">
    <property type="entry name" value="Concanavalin A-like lectins/glucanases"/>
    <property type="match status" value="2"/>
</dbReference>
<dbReference type="PANTHER" id="PTHR46943:SF1">
    <property type="entry name" value="PENTRAXIN-RELATED PROTEIN PTX3"/>
    <property type="match status" value="1"/>
</dbReference>
<dbReference type="Proteomes" id="UP000657574">
    <property type="component" value="Unassembled WGS sequence"/>
</dbReference>
<evidence type="ECO:0000256" key="4">
    <source>
        <dbReference type="SAM" id="SignalP"/>
    </source>
</evidence>
<sequence>MLARLVAWALLTSGVVLVNSPGAHADAVQPQTPSEQAAASGEPVEVTSERTEYSQTFANPDGTYTLQQATAPQRARDAAGGWHDIDTTLVRRADGSIGPRYATAQVSFSAGGAQDMVRLAQSERALSVRWPGRLPEPSLDGSTATYADVLPGVDLQLTAVPDGYREVLVVKSAEAAQSQDLEQLQFAVAGDGVSVVAGAGGGMRALDADGNAVFTGPAGQMWDSAGDGAEPQLLTASAAGTSSGAGDAGTQTAGAEAPVHPGDGDATATLPVQVDDGSIAVAPDLGLLRGQDTVYPVYIDPSVGLSRAERTVLSSDGDAFYQFSGDYGVGRCSNADGYYCGDNYVNRMYFEFSPSVLAGKHVLHATFRAHETWSFNCNPYTVNLERTGNISEGTRWPGPSTVSLMDSAKVSAGRGDNCSPSQPDAWVEFNGSLTKNVQDFADGKFSRLTLMLRALDESEPRAWKRFDDNAEVTVDYAPNPGVPINVGVIPGVASTGAHGYCNPVSDPLVVTVDQPTVRARVETQVQPGTNDDPGQLKANYRIARKLADGTWEEIWAADSEGGYQHDGALLDLQTTKRTDGSTYRYRARTQSHWSYNGSSGDLYSSFSPWCYFIIDSTAPKAPTIEPKDPTNGSPYVECTTDVCPAKGGRGVAGTFVFKPNSLDPDISKYQWALSGPSGQEGGTHTVTAKADHTAEVTDVTPSMGGTHHLKVWAIDVRARTGTPETFDFQVALPPGPVGRWHFNDGAPGSDVTTAKDSAADDPQHDPTAPTHNLTMHDGAGFSTMARRGDEDTSLWLDSSNPDLQKAYADSNGPVVNTAHSFTVSAWVNLTDTSTSRMILTEPGAQAQAFALYYSSSTRSYVFHYTVTDSATPVFVKSVATTTDPPLRVWTHLAGVYTAATDASGNRRPQDDTIQLFVNGRAQGDPVNLLANAPSYVPWEASQGLQVGRSVVRGAAGQYFRGRIDEVAAWQSALSAEEVAEEARTLENSMPGVELVGDWNAEISTGSTVSESSPYPIAAMTLSSGAHLDEESSTLVVDGSGGYASVTGPAIDEKGSFTVSAQAQLDPTSLNAKPDGYQAQIAGQAGSGGVSWALAVVKTGQDSYVWKFVRTTPSGSTVAMSDVTQVDELADTMSPVTLTGVYDAQDQGGRMHLYVGTTPVADGDNNAVTSPQQGSGSLSMGGTTSSSYFAGRLNRLRIWVGAMTLDEVRERVIVDD</sequence>
<keyword evidence="1 4" id="KW-0732">Signal</keyword>
<gene>
    <name evidence="6" type="ORF">GCM10010121_084310</name>
</gene>
<feature type="region of interest" description="Disordered" evidence="3">
    <location>
        <begin position="738"/>
        <end position="777"/>
    </location>
</feature>
<evidence type="ECO:0000256" key="3">
    <source>
        <dbReference type="SAM" id="MobiDB-lite"/>
    </source>
</evidence>
<dbReference type="GO" id="GO:0006955">
    <property type="term" value="P:immune response"/>
    <property type="evidence" value="ECO:0007669"/>
    <property type="project" value="InterPro"/>
</dbReference>
<dbReference type="Gene3D" id="2.60.120.200">
    <property type="match status" value="2"/>
</dbReference>
<proteinExistence type="predicted"/>
<dbReference type="SMART" id="SM00560">
    <property type="entry name" value="LamGL"/>
    <property type="match status" value="2"/>
</dbReference>
<dbReference type="AlphaFoldDB" id="A0A917P469"/>
<dbReference type="InterPro" id="IPR013320">
    <property type="entry name" value="ConA-like_dom_sf"/>
</dbReference>
<feature type="region of interest" description="Disordered" evidence="3">
    <location>
        <begin position="26"/>
        <end position="47"/>
    </location>
</feature>
<feature type="domain" description="LamG-like jellyroll fold" evidence="5">
    <location>
        <begin position="1054"/>
        <end position="1205"/>
    </location>
</feature>